<evidence type="ECO:0000313" key="14">
    <source>
        <dbReference type="Proteomes" id="UP000728032"/>
    </source>
</evidence>
<dbReference type="Pfam" id="PF16970">
    <property type="entry name" value="FimA"/>
    <property type="match status" value="1"/>
</dbReference>
<dbReference type="Proteomes" id="UP000728032">
    <property type="component" value="Unassembled WGS sequence"/>
</dbReference>
<reference evidence="13" key="1">
    <citation type="submission" date="2020-11" db="EMBL/GenBank/DDBJ databases">
        <authorList>
            <person name="Tran Van P."/>
        </authorList>
    </citation>
    <scope>NUCLEOTIDE SEQUENCE</scope>
</reference>
<dbReference type="InterPro" id="IPR001829">
    <property type="entry name" value="Pili_assmbl_chaperone_bac"/>
</dbReference>
<comment type="subcellular location">
    <subcellularLocation>
        <location evidence="2">Fimbrium</location>
    </subcellularLocation>
    <subcellularLocation>
        <location evidence="1">Periplasm</location>
    </subcellularLocation>
</comment>
<dbReference type="GO" id="GO:0007155">
    <property type="term" value="P:cell adhesion"/>
    <property type="evidence" value="ECO:0007669"/>
    <property type="project" value="InterPro"/>
</dbReference>
<keyword evidence="7" id="KW-0143">Chaperone</keyword>
<keyword evidence="6" id="KW-0574">Periplasm</keyword>
<evidence type="ECO:0000259" key="12">
    <source>
        <dbReference type="Pfam" id="PF02753"/>
    </source>
</evidence>
<evidence type="ECO:0000256" key="10">
    <source>
        <dbReference type="SAM" id="SignalP"/>
    </source>
</evidence>
<evidence type="ECO:0000313" key="13">
    <source>
        <dbReference type="EMBL" id="CAD7636449.1"/>
    </source>
</evidence>
<proteinExistence type="inferred from homology"/>
<evidence type="ECO:0000256" key="4">
    <source>
        <dbReference type="ARBA" id="ARBA00022558"/>
    </source>
</evidence>
<dbReference type="InterPro" id="IPR036316">
    <property type="entry name" value="Pili_assmbl_chap_C_dom_sf"/>
</dbReference>
<sequence length="404" mass="43605">MKKIQLGLAIIGLGLASSTVFAAADGTVTVTGKIVDQTCTVGGTAGNYTVVLPTVGKSTLATAATTNGDTKFTINLTACPVGNVGVYYDNTNANINTAGRLNNTVTTGGATNVNIQLLNSAKAVIDLTKDRTGQNIVTSNVATANGSANLDFYARYYATGATTAVFKQVCVNFYTLTRLASPQGTLITSAQAGIVITGTRVIYPSDKEFVSVQLTNVGDQVALVQSWVDSKDIIADPTTTQAPFIVTPPITTIEAAKGQSLRVIFNQKQKLATDRETLFWLNVLDIPAKPTAEANYLQFAIRNRLKLFYRPTGIKMEQQQAFQKVELQRVNNQLQINNPTPYYLNFGKSNLVLKNGAPSEIKNLSFIEPFSKQQIEVENLSDAKSVQLYLINDYGSLSTIEKQF</sequence>
<dbReference type="InterPro" id="IPR039458">
    <property type="entry name" value="FimA-like"/>
</dbReference>
<keyword evidence="4" id="KW-1029">Fimbrium biogenesis</keyword>
<dbReference type="Pfam" id="PF00345">
    <property type="entry name" value="PapD_N"/>
    <property type="match status" value="1"/>
</dbReference>
<name>A0A7R9Q8M4_9ACAR</name>
<feature type="signal peptide" evidence="10">
    <location>
        <begin position="1"/>
        <end position="16"/>
    </location>
</feature>
<protein>
    <recommendedName>
        <fullName evidence="15">Fimbrial protein</fullName>
    </recommendedName>
</protein>
<dbReference type="InterPro" id="IPR008966">
    <property type="entry name" value="Adhesion_dom_sf"/>
</dbReference>
<dbReference type="InterPro" id="IPR036937">
    <property type="entry name" value="Adhesion_dom_fimbrial_sf"/>
</dbReference>
<dbReference type="SUPFAM" id="SSF49584">
    <property type="entry name" value="Periplasmic chaperone C-domain"/>
    <property type="match status" value="1"/>
</dbReference>
<organism evidence="13">
    <name type="scientific">Oppiella nova</name>
    <dbReference type="NCBI Taxonomy" id="334625"/>
    <lineage>
        <taxon>Eukaryota</taxon>
        <taxon>Metazoa</taxon>
        <taxon>Ecdysozoa</taxon>
        <taxon>Arthropoda</taxon>
        <taxon>Chelicerata</taxon>
        <taxon>Arachnida</taxon>
        <taxon>Acari</taxon>
        <taxon>Acariformes</taxon>
        <taxon>Sarcoptiformes</taxon>
        <taxon>Oribatida</taxon>
        <taxon>Brachypylina</taxon>
        <taxon>Oppioidea</taxon>
        <taxon>Oppiidae</taxon>
        <taxon>Oppiella</taxon>
    </lineage>
</organism>
<dbReference type="OrthoDB" id="10266994at2759"/>
<dbReference type="InterPro" id="IPR013783">
    <property type="entry name" value="Ig-like_fold"/>
</dbReference>
<gene>
    <name evidence="13" type="ORF">ONB1V03_LOCUS195</name>
</gene>
<evidence type="ECO:0000256" key="9">
    <source>
        <dbReference type="ARBA" id="ARBA00023319"/>
    </source>
</evidence>
<dbReference type="Gene3D" id="2.60.40.10">
    <property type="entry name" value="Immunoglobulins"/>
    <property type="match status" value="2"/>
</dbReference>
<keyword evidence="8" id="KW-0281">Fimbrium</keyword>
<keyword evidence="14" id="KW-1185">Reference proteome</keyword>
<evidence type="ECO:0000256" key="7">
    <source>
        <dbReference type="ARBA" id="ARBA00023186"/>
    </source>
</evidence>
<evidence type="ECO:0000259" key="11">
    <source>
        <dbReference type="Pfam" id="PF00345"/>
    </source>
</evidence>
<dbReference type="EMBL" id="OC914831">
    <property type="protein sequence ID" value="CAD7636449.1"/>
    <property type="molecule type" value="Genomic_DNA"/>
</dbReference>
<evidence type="ECO:0000256" key="2">
    <source>
        <dbReference type="ARBA" id="ARBA00004561"/>
    </source>
</evidence>
<dbReference type="PANTHER" id="PTHR30251:SF2">
    <property type="entry name" value="FIMBRIAL CHAPERONE YADV-RELATED"/>
    <property type="match status" value="1"/>
</dbReference>
<dbReference type="EMBL" id="CAJPVJ010000006">
    <property type="protein sequence ID" value="CAG2157156.1"/>
    <property type="molecule type" value="Genomic_DNA"/>
</dbReference>
<feature type="domain" description="Pili assembly chaperone C-terminal" evidence="12">
    <location>
        <begin position="336"/>
        <end position="397"/>
    </location>
</feature>
<dbReference type="InterPro" id="IPR018046">
    <property type="entry name" value="Pili_assmbl_chaperone_CS"/>
</dbReference>
<dbReference type="InterPro" id="IPR008962">
    <property type="entry name" value="PapD-like_sf"/>
</dbReference>
<dbReference type="GO" id="GO:0071555">
    <property type="term" value="P:cell wall organization"/>
    <property type="evidence" value="ECO:0007669"/>
    <property type="project" value="InterPro"/>
</dbReference>
<dbReference type="PRINTS" id="PR00969">
    <property type="entry name" value="CHAPERONPILI"/>
</dbReference>
<dbReference type="Gene3D" id="2.60.40.1090">
    <property type="entry name" value="Fimbrial-type adhesion domain"/>
    <property type="match status" value="1"/>
</dbReference>
<dbReference type="InterPro" id="IPR016147">
    <property type="entry name" value="Pili_assmbl_chaperone_N"/>
</dbReference>
<comment type="similarity">
    <text evidence="3">Belongs to the periplasmic pilus chaperone family.</text>
</comment>
<keyword evidence="5 10" id="KW-0732">Signal</keyword>
<dbReference type="AlphaFoldDB" id="A0A7R9Q8M4"/>
<evidence type="ECO:0008006" key="15">
    <source>
        <dbReference type="Google" id="ProtNLM"/>
    </source>
</evidence>
<evidence type="ECO:0000256" key="8">
    <source>
        <dbReference type="ARBA" id="ARBA00023263"/>
    </source>
</evidence>
<accession>A0A7R9Q8M4</accession>
<keyword evidence="9" id="KW-0393">Immunoglobulin domain</keyword>
<evidence type="ECO:0000256" key="3">
    <source>
        <dbReference type="ARBA" id="ARBA00007399"/>
    </source>
</evidence>
<dbReference type="PROSITE" id="PS00635">
    <property type="entry name" value="PILI_CHAPERONE"/>
    <property type="match status" value="1"/>
</dbReference>
<feature type="domain" description="Pili assembly chaperone N-terminal" evidence="11">
    <location>
        <begin position="193"/>
        <end position="314"/>
    </location>
</feature>
<dbReference type="Pfam" id="PF02753">
    <property type="entry name" value="PapD_C"/>
    <property type="match status" value="1"/>
</dbReference>
<dbReference type="PANTHER" id="PTHR30251">
    <property type="entry name" value="PILUS ASSEMBLY CHAPERONE"/>
    <property type="match status" value="1"/>
</dbReference>
<dbReference type="SUPFAM" id="SSF49354">
    <property type="entry name" value="PapD-like"/>
    <property type="match status" value="1"/>
</dbReference>
<dbReference type="InterPro" id="IPR050643">
    <property type="entry name" value="Periplasmic_pilus_chap"/>
</dbReference>
<evidence type="ECO:0000256" key="5">
    <source>
        <dbReference type="ARBA" id="ARBA00022729"/>
    </source>
</evidence>
<evidence type="ECO:0000256" key="6">
    <source>
        <dbReference type="ARBA" id="ARBA00022764"/>
    </source>
</evidence>
<evidence type="ECO:0000256" key="1">
    <source>
        <dbReference type="ARBA" id="ARBA00004418"/>
    </source>
</evidence>
<dbReference type="InterPro" id="IPR016148">
    <property type="entry name" value="Pili_assmbl_chaperone_C"/>
</dbReference>
<feature type="chain" id="PRO_5036211761" description="Fimbrial protein" evidence="10">
    <location>
        <begin position="17"/>
        <end position="404"/>
    </location>
</feature>
<dbReference type="SUPFAM" id="SSF49401">
    <property type="entry name" value="Bacterial adhesins"/>
    <property type="match status" value="1"/>
</dbReference>